<dbReference type="EMBL" id="JAAITA010000002">
    <property type="protein sequence ID" value="NSJ85152.1"/>
    <property type="molecule type" value="Genomic_DNA"/>
</dbReference>
<sequence>MYKTQNRRNTMQINREDMLLLTRRMTPKRTSITRIAGCYVDSEGFIDGTFNTDFLKLSPSDKEKNLALAKAIPFAKTNEELKREKFSEKEMGKEGLWQLLWAIRDCGLKNDALLDLFYERVIELCQLPYDYAIYLFHDCYDIPAKAADHERLGESEQIFEYLICAVCPVSGDYEPGKPVGGFLFPAFEDGGCLLEYMDIYRAD</sequence>
<accession>A0ABX2I8E2</accession>
<proteinExistence type="predicted"/>
<dbReference type="Proteomes" id="UP000822142">
    <property type="component" value="Unassembled WGS sequence"/>
</dbReference>
<dbReference type="InterPro" id="IPR025466">
    <property type="entry name" value="DUF4317"/>
</dbReference>
<comment type="caution">
    <text evidence="1">The sequence shown here is derived from an EMBL/GenBank/DDBJ whole genome shotgun (WGS) entry which is preliminary data.</text>
</comment>
<evidence type="ECO:0000313" key="1">
    <source>
        <dbReference type="EMBL" id="NSJ85152.1"/>
    </source>
</evidence>
<gene>
    <name evidence="1" type="ORF">G5A70_02885</name>
</gene>
<reference evidence="1 2" key="1">
    <citation type="journal article" date="2020" name="Cell Host Microbe">
        <title>Functional and Genomic Variation between Human-Derived Isolates of Lachnospiraceae Reveals Inter- and Intra-Species Diversity.</title>
        <authorList>
            <person name="Sorbara M.T."/>
            <person name="Littmann E.R."/>
            <person name="Fontana E."/>
            <person name="Moody T.U."/>
            <person name="Kohout C.E."/>
            <person name="Gjonbalaj M."/>
            <person name="Eaton V."/>
            <person name="Seok R."/>
            <person name="Leiner I.M."/>
            <person name="Pamer E.G."/>
        </authorList>
    </citation>
    <scope>NUCLEOTIDE SEQUENCE [LARGE SCALE GENOMIC DNA]</scope>
    <source>
        <strain evidence="1 2">MSK.15.26</strain>
    </source>
</reference>
<name>A0ABX2I8E2_BLAHA</name>
<dbReference type="Pfam" id="PF14199">
    <property type="entry name" value="DUF4317"/>
    <property type="match status" value="1"/>
</dbReference>
<protein>
    <submittedName>
        <fullName evidence="1">DUF4317 family protein</fullName>
    </submittedName>
</protein>
<keyword evidence="2" id="KW-1185">Reference proteome</keyword>
<organism evidence="1 2">
    <name type="scientific">Blautia hansenii</name>
    <name type="common">Ruminococcus hansenii</name>
    <dbReference type="NCBI Taxonomy" id="1322"/>
    <lineage>
        <taxon>Bacteria</taxon>
        <taxon>Bacillati</taxon>
        <taxon>Bacillota</taxon>
        <taxon>Clostridia</taxon>
        <taxon>Lachnospirales</taxon>
        <taxon>Lachnospiraceae</taxon>
        <taxon>Blautia</taxon>
    </lineage>
</organism>
<evidence type="ECO:0000313" key="2">
    <source>
        <dbReference type="Proteomes" id="UP000822142"/>
    </source>
</evidence>